<evidence type="ECO:0000313" key="5">
    <source>
        <dbReference type="Proteomes" id="UP000002217"/>
    </source>
</evidence>
<dbReference type="PANTHER" id="PTHR33392">
    <property type="entry name" value="POLYISOPRENYL-TEICHOIC ACID--PEPTIDOGLYCAN TEICHOIC ACID TRANSFERASE TAGU"/>
    <property type="match status" value="1"/>
</dbReference>
<reference evidence="4 5" key="1">
    <citation type="journal article" date="2009" name="Stand. Genomic Sci.">
        <title>Complete genome sequence of Desulfotomaculum acetoxidans type strain (5575).</title>
        <authorList>
            <person name="Spring S."/>
            <person name="Lapidus A."/>
            <person name="Schroder M."/>
            <person name="Gleim D."/>
            <person name="Sims D."/>
            <person name="Meincke L."/>
            <person name="Glavina Del Rio T."/>
            <person name="Tice H."/>
            <person name="Copeland A."/>
            <person name="Cheng J.F."/>
            <person name="Lucas S."/>
            <person name="Chen F."/>
            <person name="Nolan M."/>
            <person name="Bruce D."/>
            <person name="Goodwin L."/>
            <person name="Pitluck S."/>
            <person name="Ivanova N."/>
            <person name="Mavromatis K."/>
            <person name="Mikhailova N."/>
            <person name="Pati A."/>
            <person name="Chen A."/>
            <person name="Palaniappan K."/>
            <person name="Land M."/>
            <person name="Hauser L."/>
            <person name="Chang Y.J."/>
            <person name="Jeffries C.D."/>
            <person name="Chain P."/>
            <person name="Saunders E."/>
            <person name="Brettin T."/>
            <person name="Detter J.C."/>
            <person name="Goker M."/>
            <person name="Bristow J."/>
            <person name="Eisen J.A."/>
            <person name="Markowitz V."/>
            <person name="Hugenholtz P."/>
            <person name="Kyrpides N.C."/>
            <person name="Klenk H.P."/>
            <person name="Han C."/>
        </authorList>
    </citation>
    <scope>NUCLEOTIDE SEQUENCE [LARGE SCALE GENOMIC DNA]</scope>
    <source>
        <strain evidence="5">ATCC 49208 / DSM 771 / VKM B-1644</strain>
    </source>
</reference>
<dbReference type="PANTHER" id="PTHR33392:SF6">
    <property type="entry name" value="POLYISOPRENYL-TEICHOIC ACID--PEPTIDOGLYCAN TEICHOIC ACID TRANSFERASE TAGU"/>
    <property type="match status" value="1"/>
</dbReference>
<dbReference type="STRING" id="485916.Dtox_4120"/>
<evidence type="ECO:0000313" key="4">
    <source>
        <dbReference type="EMBL" id="ACV64790.1"/>
    </source>
</evidence>
<dbReference type="Proteomes" id="UP000002217">
    <property type="component" value="Chromosome"/>
</dbReference>
<feature type="compositionally biased region" description="Polar residues" evidence="2">
    <location>
        <begin position="314"/>
        <end position="328"/>
    </location>
</feature>
<dbReference type="HOGENOM" id="CLU_016455_5_5_9"/>
<keyword evidence="5" id="KW-1185">Reference proteome</keyword>
<dbReference type="InterPro" id="IPR004474">
    <property type="entry name" value="LytR_CpsA_psr"/>
</dbReference>
<feature type="domain" description="Cell envelope-related transcriptional attenuator" evidence="3">
    <location>
        <begin position="77"/>
        <end position="224"/>
    </location>
</feature>
<gene>
    <name evidence="4" type="ordered locus">Dtox_4120</name>
</gene>
<dbReference type="AlphaFoldDB" id="C8VYR9"/>
<dbReference type="NCBIfam" id="TIGR00350">
    <property type="entry name" value="lytR_cpsA_psr"/>
    <property type="match status" value="1"/>
</dbReference>
<feature type="compositionally biased region" description="Polar residues" evidence="2">
    <location>
        <begin position="356"/>
        <end position="369"/>
    </location>
</feature>
<name>C8VYR9_DESAS</name>
<proteinExistence type="inferred from homology"/>
<dbReference type="InterPro" id="IPR050922">
    <property type="entry name" value="LytR/CpsA/Psr_CW_biosynth"/>
</dbReference>
<dbReference type="Pfam" id="PF03816">
    <property type="entry name" value="LytR_cpsA_psr"/>
    <property type="match status" value="1"/>
</dbReference>
<evidence type="ECO:0000256" key="1">
    <source>
        <dbReference type="ARBA" id="ARBA00006068"/>
    </source>
</evidence>
<dbReference type="Gene3D" id="3.40.630.190">
    <property type="entry name" value="LCP protein"/>
    <property type="match status" value="1"/>
</dbReference>
<feature type="region of interest" description="Disordered" evidence="2">
    <location>
        <begin position="314"/>
        <end position="445"/>
    </location>
</feature>
<dbReference type="EMBL" id="CP001720">
    <property type="protein sequence ID" value="ACV64790.1"/>
    <property type="molecule type" value="Genomic_DNA"/>
</dbReference>
<dbReference type="eggNOG" id="COG1316">
    <property type="taxonomic scope" value="Bacteria"/>
</dbReference>
<accession>C8VYR9</accession>
<dbReference type="RefSeq" id="WP_015759460.1">
    <property type="nucleotide sequence ID" value="NC_013216.1"/>
</dbReference>
<evidence type="ECO:0000259" key="3">
    <source>
        <dbReference type="Pfam" id="PF03816"/>
    </source>
</evidence>
<dbReference type="OrthoDB" id="9782542at2"/>
<sequence length="445" mass="48771">MAKDNRRYRLKRKWPVMVLLVLVLCTLGGSYLYAKYLLLSPIVPSKPDGEEQTQTISGRVNFLLLGIDARKGETASRSDSIILASVDAESKQASMLSIPRDTRVRIPKHGMDKINSAIAYGGPETTVDIVEDLLGVPMDYYVVTNFNGFKDIVDTLGGVTIDVEKDMYYYDPTDKFLINLKKGVQRMDGDKSIQYVRFRMDALGDISRTQRQQKFLEALAKEMLQPSTIAKLPKLIPQINRNVETNLGLMDMLALARAAKDLDNMNIISETLPGNFLDIDGVSYWGVDSQKAKLAVADLFRGEKAASMVLENSSTNVASKTGSSQTSQAEDDDKNSLSVNQEQEHDRITKEVYDSETGTDTKNSGNSKTGAAKKDGANHTDTKNAHSTTHSSVPVEVDVSITPVTVPEPTDKEDQSTKDNLTDTAGTPADIEKIIESSTDNTSGG</sequence>
<feature type="compositionally biased region" description="Polar residues" evidence="2">
    <location>
        <begin position="436"/>
        <end position="445"/>
    </location>
</feature>
<feature type="compositionally biased region" description="Basic and acidic residues" evidence="2">
    <location>
        <begin position="342"/>
        <end position="353"/>
    </location>
</feature>
<feature type="compositionally biased region" description="Basic and acidic residues" evidence="2">
    <location>
        <begin position="372"/>
        <end position="384"/>
    </location>
</feature>
<dbReference type="KEGG" id="dae:Dtox_4120"/>
<protein>
    <submittedName>
        <fullName evidence="4">Cell envelope-related transcriptional attenuator</fullName>
    </submittedName>
</protein>
<feature type="compositionally biased region" description="Basic and acidic residues" evidence="2">
    <location>
        <begin position="409"/>
        <end position="421"/>
    </location>
</feature>
<organism evidence="4 5">
    <name type="scientific">Desulfofarcimen acetoxidans (strain ATCC 49208 / DSM 771 / KCTC 5769 / VKM B-1644 / 5575)</name>
    <name type="common">Desulfotomaculum acetoxidans</name>
    <dbReference type="NCBI Taxonomy" id="485916"/>
    <lineage>
        <taxon>Bacteria</taxon>
        <taxon>Bacillati</taxon>
        <taxon>Bacillota</taxon>
        <taxon>Clostridia</taxon>
        <taxon>Eubacteriales</taxon>
        <taxon>Peptococcaceae</taxon>
        <taxon>Desulfofarcimen</taxon>
    </lineage>
</organism>
<comment type="similarity">
    <text evidence="1">Belongs to the LytR/CpsA/Psr (LCP) family.</text>
</comment>
<evidence type="ECO:0000256" key="2">
    <source>
        <dbReference type="SAM" id="MobiDB-lite"/>
    </source>
</evidence>